<name>A0A4Z0Y2Q9_9FIRM</name>
<protein>
    <recommendedName>
        <fullName evidence="1">bis(5'-nucleosyl)-tetraphosphatase (symmetrical)</fullName>
        <ecNumber evidence="1">3.6.1.41</ecNumber>
    </recommendedName>
</protein>
<dbReference type="InterPro" id="IPR006674">
    <property type="entry name" value="HD_domain"/>
</dbReference>
<keyword evidence="5" id="KW-0408">Iron</keyword>
<gene>
    <name evidence="8" type="primary">rny_1</name>
    <name evidence="8" type="ORF">CAGA_04240</name>
</gene>
<keyword evidence="2" id="KW-0479">Metal-binding</keyword>
<keyword evidence="9" id="KW-1185">Reference proteome</keyword>
<dbReference type="GO" id="GO:0046872">
    <property type="term" value="F:metal ion binding"/>
    <property type="evidence" value="ECO:0007669"/>
    <property type="project" value="UniProtKB-KW"/>
</dbReference>
<dbReference type="Gene3D" id="1.10.3210.10">
    <property type="entry name" value="Hypothetical protein af1432"/>
    <property type="match status" value="1"/>
</dbReference>
<accession>A0A4Z0Y2Q9</accession>
<dbReference type="CDD" id="cd00077">
    <property type="entry name" value="HDc"/>
    <property type="match status" value="1"/>
</dbReference>
<evidence type="ECO:0000256" key="2">
    <source>
        <dbReference type="ARBA" id="ARBA00022723"/>
    </source>
</evidence>
<comment type="caution">
    <text evidence="8">The sequence shown here is derived from an EMBL/GenBank/DDBJ whole genome shotgun (WGS) entry which is preliminary data.</text>
</comment>
<comment type="catalytic activity">
    <reaction evidence="6">
        <text>P(1),P(4)-bis(5'-adenosyl) tetraphosphate + H2O = 2 ADP + 2 H(+)</text>
        <dbReference type="Rhea" id="RHEA:24252"/>
        <dbReference type="ChEBI" id="CHEBI:15377"/>
        <dbReference type="ChEBI" id="CHEBI:15378"/>
        <dbReference type="ChEBI" id="CHEBI:58141"/>
        <dbReference type="ChEBI" id="CHEBI:456216"/>
        <dbReference type="EC" id="3.6.1.41"/>
    </reaction>
</comment>
<dbReference type="GO" id="GO:0000166">
    <property type="term" value="F:nucleotide binding"/>
    <property type="evidence" value="ECO:0007669"/>
    <property type="project" value="UniProtKB-KW"/>
</dbReference>
<evidence type="ECO:0000313" key="9">
    <source>
        <dbReference type="Proteomes" id="UP000297714"/>
    </source>
</evidence>
<dbReference type="RefSeq" id="WP_135657201.1">
    <property type="nucleotide sequence ID" value="NZ_JAJUFJ010000001.1"/>
</dbReference>
<feature type="domain" description="HD" evidence="7">
    <location>
        <begin position="18"/>
        <end position="133"/>
    </location>
</feature>
<keyword evidence="3" id="KW-0547">Nucleotide-binding</keyword>
<dbReference type="InterPro" id="IPR051094">
    <property type="entry name" value="Diverse_Catalytic_Enzymes"/>
</dbReference>
<dbReference type="PANTHER" id="PTHR35795">
    <property type="entry name" value="SLR1885 PROTEIN"/>
    <property type="match status" value="1"/>
</dbReference>
<dbReference type="NCBIfam" id="TIGR00488">
    <property type="entry name" value="bis(5'-nucleosyl)-tetraphosphatase (symmetrical) YqeK"/>
    <property type="match status" value="1"/>
</dbReference>
<organism evidence="8 9">
    <name type="scientific">Caproiciproducens galactitolivorans</name>
    <dbReference type="NCBI Taxonomy" id="642589"/>
    <lineage>
        <taxon>Bacteria</taxon>
        <taxon>Bacillati</taxon>
        <taxon>Bacillota</taxon>
        <taxon>Clostridia</taxon>
        <taxon>Eubacteriales</taxon>
        <taxon>Acutalibacteraceae</taxon>
        <taxon>Caproiciproducens</taxon>
    </lineage>
</organism>
<evidence type="ECO:0000256" key="4">
    <source>
        <dbReference type="ARBA" id="ARBA00022801"/>
    </source>
</evidence>
<evidence type="ECO:0000256" key="1">
    <source>
        <dbReference type="ARBA" id="ARBA00012506"/>
    </source>
</evidence>
<dbReference type="InterPro" id="IPR005249">
    <property type="entry name" value="YqeK"/>
</dbReference>
<reference evidence="8 9" key="1">
    <citation type="submission" date="2019-04" db="EMBL/GenBank/DDBJ databases">
        <authorList>
            <person name="Poehlein A."/>
            <person name="Bengelsdorf F.R."/>
            <person name="Duerre P."/>
            <person name="Daniel R."/>
        </authorList>
    </citation>
    <scope>NUCLEOTIDE SEQUENCE [LARGE SCALE GENOMIC DNA]</scope>
    <source>
        <strain evidence="8 9">BS-1</strain>
    </source>
</reference>
<dbReference type="SUPFAM" id="SSF109604">
    <property type="entry name" value="HD-domain/PDEase-like"/>
    <property type="match status" value="1"/>
</dbReference>
<dbReference type="PROSITE" id="PS51831">
    <property type="entry name" value="HD"/>
    <property type="match status" value="1"/>
</dbReference>
<evidence type="ECO:0000313" key="8">
    <source>
        <dbReference type="EMBL" id="TGJ78014.1"/>
    </source>
</evidence>
<keyword evidence="4" id="KW-0378">Hydrolase</keyword>
<dbReference type="Pfam" id="PF01966">
    <property type="entry name" value="HD"/>
    <property type="match status" value="1"/>
</dbReference>
<dbReference type="AlphaFoldDB" id="A0A4Z0Y2Q9"/>
<dbReference type="EMBL" id="SRMQ01000001">
    <property type="protein sequence ID" value="TGJ78014.1"/>
    <property type="molecule type" value="Genomic_DNA"/>
</dbReference>
<dbReference type="InterPro" id="IPR006675">
    <property type="entry name" value="HDIG_dom"/>
</dbReference>
<sequence>MNRTDYEAIIKPFLSQKRYEHSLCVCDEAVRLAKIYDANEQKAETAGILHDIMKDIPPDEQLKMMMRYHILLTDVERSAQKLWHAMLGATYIENELHISDTEILNAIRYHTTGRGQMTIMDKIVFVADFISADRDYDGVEELRKAAAISLDQAVVDGLTFTIKDLVQAGKPIHPDTIDAYNHAILNLQQN</sequence>
<evidence type="ECO:0000259" key="7">
    <source>
        <dbReference type="PROSITE" id="PS51831"/>
    </source>
</evidence>
<dbReference type="EC" id="3.6.1.41" evidence="1"/>
<dbReference type="PANTHER" id="PTHR35795:SF1">
    <property type="entry name" value="BIS(5'-NUCLEOSYL)-TETRAPHOSPHATASE, SYMMETRICAL"/>
    <property type="match status" value="1"/>
</dbReference>
<evidence type="ECO:0000256" key="6">
    <source>
        <dbReference type="ARBA" id="ARBA00049417"/>
    </source>
</evidence>
<dbReference type="Proteomes" id="UP000297714">
    <property type="component" value="Unassembled WGS sequence"/>
</dbReference>
<evidence type="ECO:0000256" key="3">
    <source>
        <dbReference type="ARBA" id="ARBA00022741"/>
    </source>
</evidence>
<evidence type="ECO:0000256" key="5">
    <source>
        <dbReference type="ARBA" id="ARBA00023004"/>
    </source>
</evidence>
<dbReference type="SMART" id="SM00471">
    <property type="entry name" value="HDc"/>
    <property type="match status" value="1"/>
</dbReference>
<dbReference type="NCBIfam" id="TIGR00277">
    <property type="entry name" value="HDIG"/>
    <property type="match status" value="1"/>
</dbReference>
<dbReference type="InterPro" id="IPR003607">
    <property type="entry name" value="HD/PDEase_dom"/>
</dbReference>
<proteinExistence type="predicted"/>
<dbReference type="OrthoDB" id="5295945at2"/>
<dbReference type="GO" id="GO:0008803">
    <property type="term" value="F:bis(5'-nucleosyl)-tetraphosphatase (symmetrical) activity"/>
    <property type="evidence" value="ECO:0007669"/>
    <property type="project" value="UniProtKB-EC"/>
</dbReference>